<dbReference type="GO" id="GO:0050308">
    <property type="term" value="F:sugar-phosphatase activity"/>
    <property type="evidence" value="ECO:0007669"/>
    <property type="project" value="TreeGrafter"/>
</dbReference>
<dbReference type="InterPro" id="IPR006439">
    <property type="entry name" value="HAD-SF_hydro_IA"/>
</dbReference>
<dbReference type="Gene3D" id="3.40.50.1000">
    <property type="entry name" value="HAD superfamily/HAD-like"/>
    <property type="match status" value="1"/>
</dbReference>
<dbReference type="RefSeq" id="XP_020120218.1">
    <property type="nucleotide sequence ID" value="XM_020267116.1"/>
</dbReference>
<dbReference type="Gene3D" id="1.10.150.240">
    <property type="entry name" value="Putative phosphatase, domain 2"/>
    <property type="match status" value="1"/>
</dbReference>
<dbReference type="InterPro" id="IPR023198">
    <property type="entry name" value="PGP-like_dom2"/>
</dbReference>
<name>A0A225B2L5_TALAT</name>
<dbReference type="GeneID" id="31004245"/>
<reference evidence="1 2" key="1">
    <citation type="submission" date="2015-06" db="EMBL/GenBank/DDBJ databases">
        <title>Talaromyces atroroseus IBT 11181 draft genome.</title>
        <authorList>
            <person name="Rasmussen K.B."/>
            <person name="Rasmussen S."/>
            <person name="Petersen B."/>
            <person name="Sicheritz-Ponten T."/>
            <person name="Mortensen U.H."/>
            <person name="Thrane U."/>
        </authorList>
    </citation>
    <scope>NUCLEOTIDE SEQUENCE [LARGE SCALE GENOMIC DNA]</scope>
    <source>
        <strain evidence="1 2">IBT 11181</strain>
    </source>
</reference>
<accession>A0A225B2L5</accession>
<comment type="caution">
    <text evidence="1">The sequence shown here is derived from an EMBL/GenBank/DDBJ whole genome shotgun (WGS) entry which is preliminary data.</text>
</comment>
<gene>
    <name evidence="1" type="ORF">UA08_04490</name>
</gene>
<dbReference type="InterPro" id="IPR051806">
    <property type="entry name" value="HAD-like_SPP"/>
</dbReference>
<dbReference type="Pfam" id="PF13419">
    <property type="entry name" value="HAD_2"/>
    <property type="match status" value="1"/>
</dbReference>
<dbReference type="SFLD" id="SFLDS00003">
    <property type="entry name" value="Haloacid_Dehalogenase"/>
    <property type="match status" value="1"/>
</dbReference>
<dbReference type="SFLD" id="SFLDG01135">
    <property type="entry name" value="C1.5.6:_HAD__Beta-PGM__Phospha"/>
    <property type="match status" value="1"/>
</dbReference>
<keyword evidence="2" id="KW-1185">Reference proteome</keyword>
<organism evidence="1 2">
    <name type="scientific">Talaromyces atroroseus</name>
    <dbReference type="NCBI Taxonomy" id="1441469"/>
    <lineage>
        <taxon>Eukaryota</taxon>
        <taxon>Fungi</taxon>
        <taxon>Dikarya</taxon>
        <taxon>Ascomycota</taxon>
        <taxon>Pezizomycotina</taxon>
        <taxon>Eurotiomycetes</taxon>
        <taxon>Eurotiomycetidae</taxon>
        <taxon>Eurotiales</taxon>
        <taxon>Trichocomaceae</taxon>
        <taxon>Talaromyces</taxon>
        <taxon>Talaromyces sect. Trachyspermi</taxon>
    </lineage>
</organism>
<evidence type="ECO:0000313" key="1">
    <source>
        <dbReference type="EMBL" id="OKL60097.1"/>
    </source>
</evidence>
<dbReference type="AlphaFoldDB" id="A0A225B2L5"/>
<sequence length="245" mass="26742">MTTTAYGSYTGSPQVLSFDGLLFDFDGTIIDSTDAIVKHWHELAKDLGVDPEVILASSHGRRSIDTLALYDKSKANMEFVNQIEGAIPQKYGQDAVEIPGARDLVKKLVDSNAPWAVVTSGTRALVEGWLEVLRLAHPKYLVVAEDVEQGKPNPQCYLLGRQKLSNDMGFPADSTNMLVIEDAPSGIRAGKAAGFKVLALQTTHAIQQLTDAGADWIVKDLKSVDFKSWTQGEKVEIEVRDTLQA</sequence>
<dbReference type="InterPro" id="IPR041492">
    <property type="entry name" value="HAD_2"/>
</dbReference>
<dbReference type="InterPro" id="IPR023214">
    <property type="entry name" value="HAD_sf"/>
</dbReference>
<proteinExistence type="predicted"/>
<dbReference type="InterPro" id="IPR036412">
    <property type="entry name" value="HAD-like_sf"/>
</dbReference>
<dbReference type="SFLD" id="SFLDG01129">
    <property type="entry name" value="C1.5:_HAD__Beta-PGM__Phosphata"/>
    <property type="match status" value="1"/>
</dbReference>
<evidence type="ECO:0000313" key="2">
    <source>
        <dbReference type="Proteomes" id="UP000214365"/>
    </source>
</evidence>
<dbReference type="PANTHER" id="PTHR43481:SF4">
    <property type="entry name" value="GLYCEROL-1-PHOSPHATE PHOSPHOHYDROLASE 1-RELATED"/>
    <property type="match status" value="1"/>
</dbReference>
<evidence type="ECO:0008006" key="3">
    <source>
        <dbReference type="Google" id="ProtNLM"/>
    </source>
</evidence>
<dbReference type="SUPFAM" id="SSF56784">
    <property type="entry name" value="HAD-like"/>
    <property type="match status" value="1"/>
</dbReference>
<protein>
    <recommendedName>
        <fullName evidence="3">Glycerol-1-phosphate phosphohydrolase 1</fullName>
    </recommendedName>
</protein>
<dbReference type="Proteomes" id="UP000214365">
    <property type="component" value="Unassembled WGS sequence"/>
</dbReference>
<dbReference type="NCBIfam" id="TIGR01509">
    <property type="entry name" value="HAD-SF-IA-v3"/>
    <property type="match status" value="1"/>
</dbReference>
<dbReference type="PANTHER" id="PTHR43481">
    <property type="entry name" value="FRUCTOSE-1-PHOSPHATE PHOSPHATASE"/>
    <property type="match status" value="1"/>
</dbReference>
<dbReference type="EMBL" id="LFMY01000006">
    <property type="protein sequence ID" value="OKL60097.1"/>
    <property type="molecule type" value="Genomic_DNA"/>
</dbReference>
<dbReference type="CDD" id="cd07527">
    <property type="entry name" value="HAD_ScGPP-like"/>
    <property type="match status" value="1"/>
</dbReference>
<dbReference type="OrthoDB" id="40579at2759"/>
<dbReference type="STRING" id="1441469.A0A225B2L5"/>